<feature type="compositionally biased region" description="Low complexity" evidence="1">
    <location>
        <begin position="199"/>
        <end position="219"/>
    </location>
</feature>
<comment type="caution">
    <text evidence="4">The sequence shown here is derived from an EMBL/GenBank/DDBJ whole genome shotgun (WGS) entry which is preliminary data.</text>
</comment>
<feature type="region of interest" description="Disordered" evidence="1">
    <location>
        <begin position="138"/>
        <end position="219"/>
    </location>
</feature>
<feature type="compositionally biased region" description="Low complexity" evidence="1">
    <location>
        <begin position="145"/>
        <end position="188"/>
    </location>
</feature>
<protein>
    <submittedName>
        <fullName evidence="4">Uncharacterized protein</fullName>
    </submittedName>
</protein>
<accession>A0A2S5J167</accession>
<keyword evidence="5" id="KW-1185">Reference proteome</keyword>
<proteinExistence type="predicted"/>
<keyword evidence="2" id="KW-0812">Transmembrane</keyword>
<feature type="transmembrane region" description="Helical" evidence="2">
    <location>
        <begin position="232"/>
        <end position="252"/>
    </location>
</feature>
<evidence type="ECO:0000313" key="5">
    <source>
        <dbReference type="Proteomes" id="UP000239297"/>
    </source>
</evidence>
<dbReference type="Proteomes" id="UP000239297">
    <property type="component" value="Unassembled WGS sequence"/>
</dbReference>
<feature type="signal peptide" evidence="3">
    <location>
        <begin position="1"/>
        <end position="36"/>
    </location>
</feature>
<organism evidence="4 5">
    <name type="scientific">Arthrobacter pityocampae</name>
    <dbReference type="NCBI Taxonomy" id="547334"/>
    <lineage>
        <taxon>Bacteria</taxon>
        <taxon>Bacillati</taxon>
        <taxon>Actinomycetota</taxon>
        <taxon>Actinomycetes</taxon>
        <taxon>Micrococcales</taxon>
        <taxon>Micrococcaceae</taxon>
        <taxon>Arthrobacter</taxon>
    </lineage>
</organism>
<evidence type="ECO:0000256" key="3">
    <source>
        <dbReference type="SAM" id="SignalP"/>
    </source>
</evidence>
<evidence type="ECO:0000256" key="2">
    <source>
        <dbReference type="SAM" id="Phobius"/>
    </source>
</evidence>
<dbReference type="AlphaFoldDB" id="A0A2S5J167"/>
<feature type="chain" id="PRO_5015585191" evidence="3">
    <location>
        <begin position="37"/>
        <end position="257"/>
    </location>
</feature>
<reference evidence="4 5" key="1">
    <citation type="journal article" date="2014" name="Int. J. Syst. Evol. Microbiol.">
        <title>Arthrobacter pityocampae sp. nov., isolated from Thaumetopoea pityocampa (Lep., Thaumetopoeidae).</title>
        <authorList>
            <person name="Ince I.A."/>
            <person name="Demirbag Z."/>
            <person name="Kati H."/>
        </authorList>
    </citation>
    <scope>NUCLEOTIDE SEQUENCE [LARGE SCALE GENOMIC DNA]</scope>
    <source>
        <strain evidence="4 5">Tp2</strain>
    </source>
</reference>
<keyword evidence="2" id="KW-0472">Membrane</keyword>
<evidence type="ECO:0000256" key="1">
    <source>
        <dbReference type="SAM" id="MobiDB-lite"/>
    </source>
</evidence>
<dbReference type="OrthoDB" id="4955301at2"/>
<keyword evidence="3" id="KW-0732">Signal</keyword>
<dbReference type="RefSeq" id="WP_104119847.1">
    <property type="nucleotide sequence ID" value="NZ_PRKW01000001.1"/>
</dbReference>
<keyword evidence="2" id="KW-1133">Transmembrane helix</keyword>
<evidence type="ECO:0000313" key="4">
    <source>
        <dbReference type="EMBL" id="PPB50576.1"/>
    </source>
</evidence>
<gene>
    <name evidence="4" type="ORF">C4K88_01420</name>
</gene>
<dbReference type="EMBL" id="PRKW01000001">
    <property type="protein sequence ID" value="PPB50576.1"/>
    <property type="molecule type" value="Genomic_DNA"/>
</dbReference>
<sequence length="257" mass="25176">MTTHRRFPQTATLRTVTGTAAVLLAGAVLAPAAALAVESEPAAALPAILGQQQPRVVEQPQPGATFGEPAPPVVDSLATSGTDPATGFAINARTGFLVHPGTGHLIEPGTGNLVYADTLIYTNLRYDAATGEVGQIADEAPAPAPSSSPAKTTAAPSPSATPSATATATATSSATATAAPSGPTTAPAVVGSAPTTEGATASSTPRATRSATPTASATAAAEEERAASLAPIAWIGGALLAVAVAVVAVLAARRRRH</sequence>
<name>A0A2S5J167_9MICC</name>